<dbReference type="GO" id="GO:0005737">
    <property type="term" value="C:cytoplasm"/>
    <property type="evidence" value="ECO:0007669"/>
    <property type="project" value="TreeGrafter"/>
</dbReference>
<keyword evidence="8 14" id="KW-0106">Calcium</keyword>
<evidence type="ECO:0000256" key="7">
    <source>
        <dbReference type="ARBA" id="ARBA00022737"/>
    </source>
</evidence>
<evidence type="ECO:0000256" key="3">
    <source>
        <dbReference type="ARBA" id="ARBA00007831"/>
    </source>
</evidence>
<comment type="domain">
    <text evidence="14">A pair of annexin repeats may form one binding site for calcium and phospholipid.</text>
</comment>
<dbReference type="GO" id="GO:0005576">
    <property type="term" value="C:extracellular region"/>
    <property type="evidence" value="ECO:0007669"/>
    <property type="project" value="UniProtKB-SubCell"/>
</dbReference>
<dbReference type="Proteomes" id="UP000014760">
    <property type="component" value="Unassembled WGS sequence"/>
</dbReference>
<evidence type="ECO:0000256" key="11">
    <source>
        <dbReference type="ARBA" id="ARBA00037210"/>
    </source>
</evidence>
<dbReference type="InterPro" id="IPR018502">
    <property type="entry name" value="Annexin_repeat"/>
</dbReference>
<dbReference type="AlphaFoldDB" id="R7TDC5"/>
<evidence type="ECO:0000256" key="8">
    <source>
        <dbReference type="ARBA" id="ARBA00022837"/>
    </source>
</evidence>
<dbReference type="InterPro" id="IPR001464">
    <property type="entry name" value="Annexin"/>
</dbReference>
<dbReference type="PROSITE" id="PS51897">
    <property type="entry name" value="ANNEXIN_2"/>
    <property type="match status" value="4"/>
</dbReference>
<organism evidence="15">
    <name type="scientific">Capitella teleta</name>
    <name type="common">Polychaete worm</name>
    <dbReference type="NCBI Taxonomy" id="283909"/>
    <lineage>
        <taxon>Eukaryota</taxon>
        <taxon>Metazoa</taxon>
        <taxon>Spiralia</taxon>
        <taxon>Lophotrochozoa</taxon>
        <taxon>Annelida</taxon>
        <taxon>Polychaeta</taxon>
        <taxon>Sedentaria</taxon>
        <taxon>Scolecida</taxon>
        <taxon>Capitellidae</taxon>
        <taxon>Capitella</taxon>
    </lineage>
</organism>
<dbReference type="Gene3D" id="1.10.220.10">
    <property type="entry name" value="Annexin"/>
    <property type="match status" value="4"/>
</dbReference>
<dbReference type="GO" id="GO:0005509">
    <property type="term" value="F:calcium ion binding"/>
    <property type="evidence" value="ECO:0007669"/>
    <property type="project" value="InterPro"/>
</dbReference>
<reference evidence="16" key="3">
    <citation type="submission" date="2015-06" db="UniProtKB">
        <authorList>
            <consortium name="EnsemblMetazoa"/>
        </authorList>
    </citation>
    <scope>IDENTIFICATION</scope>
</reference>
<keyword evidence="10 14" id="KW-0111">Calcium/phospholipid-binding</keyword>
<sequence length="313" mass="35831">MATLQPWDDFSAEDEAKKLKEAMDGLGTNEDAIIEVVGHHCCSERQEIADIYKTMYGEDLIDELKSELRGDFEDAVVAIMMPARVFDAHELRRAMKGIGTDEASLIDILCSRTNDEIEEIKELYESEFERNLEEDVQSETSGDFKRLLVSMLNAGREEDGEVDVEKADEEAQEIYEAGEDQWGTDESTFMRILSLRSYTQLRATFEAYQRISDKDMETVIEKEFSGNLKDGLLAIVRYARHPPRYFAIKLYESMKGLGTDEKTLIRVIATRAEVDMQEIKEAFEKIYEKTLVDFIDGDIRGDFKKVMLAMVGE</sequence>
<dbReference type="SUPFAM" id="SSF47874">
    <property type="entry name" value="Annexin"/>
    <property type="match status" value="1"/>
</dbReference>
<evidence type="ECO:0000256" key="9">
    <source>
        <dbReference type="ARBA" id="ARBA00023216"/>
    </source>
</evidence>
<comment type="similarity">
    <text evidence="3 14">Belongs to the annexin family.</text>
</comment>
<dbReference type="FunFam" id="1.10.220.10:FF:000001">
    <property type="entry name" value="Annexin"/>
    <property type="match status" value="1"/>
</dbReference>
<comment type="subcellular location">
    <subcellularLocation>
        <location evidence="1">Host cell</location>
    </subcellularLocation>
    <subcellularLocation>
        <location evidence="2">Secreted</location>
        <location evidence="2">Extracellular exosome</location>
    </subcellularLocation>
    <subcellularLocation>
        <location evidence="13">Tegument</location>
    </subcellularLocation>
</comment>
<dbReference type="STRING" id="283909.R7TDC5"/>
<keyword evidence="9 14" id="KW-0041">Annexin</keyword>
<dbReference type="InterPro" id="IPR037104">
    <property type="entry name" value="Annexin_sf"/>
</dbReference>
<dbReference type="FunFam" id="1.10.220.10:FF:000005">
    <property type="entry name" value="Annexin"/>
    <property type="match status" value="1"/>
</dbReference>
<dbReference type="FunFam" id="1.10.220.10:FF:000003">
    <property type="entry name" value="Annexin"/>
    <property type="match status" value="1"/>
</dbReference>
<evidence type="ECO:0000256" key="14">
    <source>
        <dbReference type="RuleBase" id="RU003540"/>
    </source>
</evidence>
<dbReference type="EMBL" id="AMQN01013670">
    <property type="status" value="NOT_ANNOTATED_CDS"/>
    <property type="molecule type" value="Genomic_DNA"/>
</dbReference>
<keyword evidence="17" id="KW-1185">Reference proteome</keyword>
<comment type="function">
    <text evidence="11">Calcium/phospholipid-binding protein which promotes membrane fusion and is involved in exocytosis.</text>
</comment>
<comment type="function">
    <text evidence="12">Involved in reproduction of the worm. Involved in host-parasite interaction. Delivered into the host cell by means of parasite exosomes. Binds to acidic phospholipid membranes in a calcium-dependent manner in vitro. Causes aggregation of liposomes in the presence of calcium, but not in its absence. Likely to promote membrane fusion. May provide structural integrity within the tegument.</text>
</comment>
<dbReference type="OrthoDB" id="37886at2759"/>
<dbReference type="GO" id="GO:0005544">
    <property type="term" value="F:calcium-dependent phospholipid binding"/>
    <property type="evidence" value="ECO:0007669"/>
    <property type="project" value="UniProtKB-KW"/>
</dbReference>
<dbReference type="OMA" id="EIMCTRM"/>
<reference evidence="15 17" key="2">
    <citation type="journal article" date="2013" name="Nature">
        <title>Insights into bilaterian evolution from three spiralian genomes.</title>
        <authorList>
            <person name="Simakov O."/>
            <person name="Marletaz F."/>
            <person name="Cho S.J."/>
            <person name="Edsinger-Gonzales E."/>
            <person name="Havlak P."/>
            <person name="Hellsten U."/>
            <person name="Kuo D.H."/>
            <person name="Larsson T."/>
            <person name="Lv J."/>
            <person name="Arendt D."/>
            <person name="Savage R."/>
            <person name="Osoegawa K."/>
            <person name="de Jong P."/>
            <person name="Grimwood J."/>
            <person name="Chapman J.A."/>
            <person name="Shapiro H."/>
            <person name="Aerts A."/>
            <person name="Otillar R.P."/>
            <person name="Terry A.Y."/>
            <person name="Boore J.L."/>
            <person name="Grigoriev I.V."/>
            <person name="Lindberg D.R."/>
            <person name="Seaver E.C."/>
            <person name="Weisblat D.A."/>
            <person name="Putnam N.H."/>
            <person name="Rokhsar D.S."/>
        </authorList>
    </citation>
    <scope>NUCLEOTIDE SEQUENCE</scope>
    <source>
        <strain evidence="15 17">I ESC-2004</strain>
    </source>
</reference>
<dbReference type="EMBL" id="KB310381">
    <property type="protein sequence ID" value="ELT91724.1"/>
    <property type="molecule type" value="Genomic_DNA"/>
</dbReference>
<dbReference type="PROSITE" id="PS00223">
    <property type="entry name" value="ANNEXIN_1"/>
    <property type="match status" value="2"/>
</dbReference>
<dbReference type="PANTHER" id="PTHR10502:SF239">
    <property type="entry name" value="ANNEXIN A7"/>
    <property type="match status" value="1"/>
</dbReference>
<dbReference type="EnsemblMetazoa" id="CapteT157366">
    <property type="protein sequence ID" value="CapteP157366"/>
    <property type="gene ID" value="CapteG157366"/>
</dbReference>
<protein>
    <recommendedName>
        <fullName evidence="14">Annexin</fullName>
    </recommendedName>
</protein>
<gene>
    <name evidence="15" type="ORF">CAPTEDRAFT_157366</name>
</gene>
<evidence type="ECO:0000256" key="4">
    <source>
        <dbReference type="ARBA" id="ARBA00011738"/>
    </source>
</evidence>
<evidence type="ECO:0000256" key="2">
    <source>
        <dbReference type="ARBA" id="ARBA00004550"/>
    </source>
</evidence>
<dbReference type="Pfam" id="PF00191">
    <property type="entry name" value="Annexin"/>
    <property type="match status" value="4"/>
</dbReference>
<evidence type="ECO:0000256" key="5">
    <source>
        <dbReference type="ARBA" id="ARBA00022553"/>
    </source>
</evidence>
<dbReference type="FunFam" id="1.10.220.10:FF:000002">
    <property type="entry name" value="Annexin"/>
    <property type="match status" value="1"/>
</dbReference>
<dbReference type="GO" id="GO:0005634">
    <property type="term" value="C:nucleus"/>
    <property type="evidence" value="ECO:0007669"/>
    <property type="project" value="TreeGrafter"/>
</dbReference>
<evidence type="ECO:0000256" key="13">
    <source>
        <dbReference type="ARBA" id="ARBA00060393"/>
    </source>
</evidence>
<evidence type="ECO:0000313" key="16">
    <source>
        <dbReference type="EnsemblMetazoa" id="CapteP157366"/>
    </source>
</evidence>
<evidence type="ECO:0000256" key="10">
    <source>
        <dbReference type="ARBA" id="ARBA00023302"/>
    </source>
</evidence>
<comment type="subunit">
    <text evidence="4">Homodimer.</text>
</comment>
<keyword evidence="7 14" id="KW-0677">Repeat</keyword>
<accession>R7TDC5</accession>
<keyword evidence="6" id="KW-0479">Metal-binding</keyword>
<dbReference type="PRINTS" id="PR00196">
    <property type="entry name" value="ANNEXIN"/>
</dbReference>
<dbReference type="GO" id="GO:0001786">
    <property type="term" value="F:phosphatidylserine binding"/>
    <property type="evidence" value="ECO:0007669"/>
    <property type="project" value="TreeGrafter"/>
</dbReference>
<reference evidence="17" key="1">
    <citation type="submission" date="2012-12" db="EMBL/GenBank/DDBJ databases">
        <authorList>
            <person name="Hellsten U."/>
            <person name="Grimwood J."/>
            <person name="Chapman J.A."/>
            <person name="Shapiro H."/>
            <person name="Aerts A."/>
            <person name="Otillar R.P."/>
            <person name="Terry A.Y."/>
            <person name="Boore J.L."/>
            <person name="Simakov O."/>
            <person name="Marletaz F."/>
            <person name="Cho S.-J."/>
            <person name="Edsinger-Gonzales E."/>
            <person name="Havlak P."/>
            <person name="Kuo D.-H."/>
            <person name="Larsson T."/>
            <person name="Lv J."/>
            <person name="Arendt D."/>
            <person name="Savage R."/>
            <person name="Osoegawa K."/>
            <person name="de Jong P."/>
            <person name="Lindberg D.R."/>
            <person name="Seaver E.C."/>
            <person name="Weisblat D.A."/>
            <person name="Putnam N.H."/>
            <person name="Grigoriev I.V."/>
            <person name="Rokhsar D.S."/>
        </authorList>
    </citation>
    <scope>NUCLEOTIDE SEQUENCE</scope>
    <source>
        <strain evidence="17">I ESC-2004</strain>
    </source>
</reference>
<dbReference type="GO" id="GO:0005886">
    <property type="term" value="C:plasma membrane"/>
    <property type="evidence" value="ECO:0007669"/>
    <property type="project" value="TreeGrafter"/>
</dbReference>
<dbReference type="PANTHER" id="PTHR10502">
    <property type="entry name" value="ANNEXIN"/>
    <property type="match status" value="1"/>
</dbReference>
<evidence type="ECO:0000256" key="6">
    <source>
        <dbReference type="ARBA" id="ARBA00022723"/>
    </source>
</evidence>
<keyword evidence="5" id="KW-0597">Phosphoprotein</keyword>
<dbReference type="GO" id="GO:0012506">
    <property type="term" value="C:vesicle membrane"/>
    <property type="evidence" value="ECO:0007669"/>
    <property type="project" value="TreeGrafter"/>
</dbReference>
<dbReference type="InterPro" id="IPR018252">
    <property type="entry name" value="Annexin_repeat_CS"/>
</dbReference>
<dbReference type="GO" id="GO:0043657">
    <property type="term" value="C:host cell"/>
    <property type="evidence" value="ECO:0007669"/>
    <property type="project" value="UniProtKB-SubCell"/>
</dbReference>
<proteinExistence type="inferred from homology"/>
<evidence type="ECO:0000256" key="12">
    <source>
        <dbReference type="ARBA" id="ARBA00059330"/>
    </source>
</evidence>
<evidence type="ECO:0000256" key="1">
    <source>
        <dbReference type="ARBA" id="ARBA00004340"/>
    </source>
</evidence>
<dbReference type="SMART" id="SM00335">
    <property type="entry name" value="ANX"/>
    <property type="match status" value="4"/>
</dbReference>
<dbReference type="HOGENOM" id="CLU_025300_0_0_1"/>
<evidence type="ECO:0000313" key="15">
    <source>
        <dbReference type="EMBL" id="ELT91724.1"/>
    </source>
</evidence>
<name>R7TDC5_CAPTE</name>
<evidence type="ECO:0000313" key="17">
    <source>
        <dbReference type="Proteomes" id="UP000014760"/>
    </source>
</evidence>